<evidence type="ECO:0000313" key="11">
    <source>
        <dbReference type="Proteomes" id="UP000822476"/>
    </source>
</evidence>
<evidence type="ECO:0000256" key="5">
    <source>
        <dbReference type="ARBA" id="ARBA00022737"/>
    </source>
</evidence>
<name>A0A8S9YYP8_9TREM</name>
<dbReference type="EMBL" id="JTDE01000826">
    <property type="protein sequence ID" value="KAF7260255.1"/>
    <property type="molecule type" value="Genomic_DNA"/>
</dbReference>
<keyword evidence="11" id="KW-1185">Reference proteome</keyword>
<reference evidence="10" key="1">
    <citation type="submission" date="2019-07" db="EMBL/GenBank/DDBJ databases">
        <title>Annotation for the trematode Paragonimus miyazaki's.</title>
        <authorList>
            <person name="Choi Y.-J."/>
        </authorList>
    </citation>
    <scope>NUCLEOTIDE SEQUENCE</scope>
    <source>
        <strain evidence="10">Japan</strain>
    </source>
</reference>
<dbReference type="PANTHER" id="PTHR13131:SF5">
    <property type="entry name" value="CYSTINOSIN"/>
    <property type="match status" value="1"/>
</dbReference>
<dbReference type="Proteomes" id="UP000822476">
    <property type="component" value="Unassembled WGS sequence"/>
</dbReference>
<feature type="transmembrane region" description="Helical" evidence="9">
    <location>
        <begin position="73"/>
        <end position="97"/>
    </location>
</feature>
<dbReference type="AlphaFoldDB" id="A0A8S9YYP8"/>
<sequence>MKHKAINVVSKTLVALIFEQLLSFYRFQMRSVLLDVFQYVCGWAYFLSWTASFYPQVILHWKRKSVVGFSFDLLAFNIFGYVAYSAFTVGVYAVPSIQEQYYRKYPGSSLPVMLNDVFFAVHGVLIGLVTCVQIAIYERNNQRISRTCAAVLSLTFLYCVIKSVLVVVNVTTALDFLTDLSYVKVFITVVKYIPQVFLNYKLRSTVGWSIGNVLLDFSGGILSILQMFILAYNLSDWNQITGSLGKLGLALVTILFDTIFMVQHWCLYLPHTEETSRSSFDLPLERRKLIDEQSLPNQLTDFQK</sequence>
<dbReference type="InterPro" id="IPR005282">
    <property type="entry name" value="LC_transporter"/>
</dbReference>
<evidence type="ECO:0000256" key="9">
    <source>
        <dbReference type="SAM" id="Phobius"/>
    </source>
</evidence>
<dbReference type="NCBIfam" id="TIGR00951">
    <property type="entry name" value="2A43"/>
    <property type="match status" value="1"/>
</dbReference>
<feature type="transmembrane region" description="Helical" evidence="9">
    <location>
        <begin position="149"/>
        <end position="170"/>
    </location>
</feature>
<protein>
    <recommendedName>
        <fullName evidence="12">Cystinosin</fullName>
    </recommendedName>
</protein>
<comment type="subcellular location">
    <subcellularLocation>
        <location evidence="1">Endomembrane system</location>
        <topology evidence="1">Multi-pass membrane protein</topology>
    </subcellularLocation>
</comment>
<dbReference type="GO" id="GO:0012505">
    <property type="term" value="C:endomembrane system"/>
    <property type="evidence" value="ECO:0007669"/>
    <property type="project" value="UniProtKB-SubCell"/>
</dbReference>
<keyword evidence="4 9" id="KW-0812">Transmembrane</keyword>
<dbReference type="InterPro" id="IPR006603">
    <property type="entry name" value="PQ-loop_rpt"/>
</dbReference>
<keyword evidence="3" id="KW-0813">Transport</keyword>
<comment type="caution">
    <text evidence="10">The sequence shown here is derived from an EMBL/GenBank/DDBJ whole genome shotgun (WGS) entry which is preliminary data.</text>
</comment>
<dbReference type="GO" id="GO:0005774">
    <property type="term" value="C:vacuolar membrane"/>
    <property type="evidence" value="ECO:0007669"/>
    <property type="project" value="TreeGrafter"/>
</dbReference>
<evidence type="ECO:0000256" key="1">
    <source>
        <dbReference type="ARBA" id="ARBA00004127"/>
    </source>
</evidence>
<organism evidence="10 11">
    <name type="scientific">Paragonimus skrjabini miyazakii</name>
    <dbReference type="NCBI Taxonomy" id="59628"/>
    <lineage>
        <taxon>Eukaryota</taxon>
        <taxon>Metazoa</taxon>
        <taxon>Spiralia</taxon>
        <taxon>Lophotrochozoa</taxon>
        <taxon>Platyhelminthes</taxon>
        <taxon>Trematoda</taxon>
        <taxon>Digenea</taxon>
        <taxon>Plagiorchiida</taxon>
        <taxon>Troglotremata</taxon>
        <taxon>Troglotrematidae</taxon>
        <taxon>Paragonimus</taxon>
    </lineage>
</organism>
<feature type="transmembrane region" description="Helical" evidence="9">
    <location>
        <begin position="214"/>
        <end position="235"/>
    </location>
</feature>
<feature type="transmembrane region" description="Helical" evidence="9">
    <location>
        <begin position="247"/>
        <end position="269"/>
    </location>
</feature>
<evidence type="ECO:0008006" key="12">
    <source>
        <dbReference type="Google" id="ProtNLM"/>
    </source>
</evidence>
<dbReference type="Pfam" id="PF04193">
    <property type="entry name" value="PQ-loop"/>
    <property type="match status" value="2"/>
</dbReference>
<evidence type="ECO:0000256" key="7">
    <source>
        <dbReference type="ARBA" id="ARBA00023136"/>
    </source>
</evidence>
<comment type="similarity">
    <text evidence="2">Belongs to the cystinosin family.</text>
</comment>
<accession>A0A8S9YYP8</accession>
<dbReference type="OrthoDB" id="75720at2759"/>
<keyword evidence="7 9" id="KW-0472">Membrane</keyword>
<keyword evidence="6 9" id="KW-1133">Transmembrane helix</keyword>
<keyword evidence="5" id="KW-0677">Repeat</keyword>
<dbReference type="Gene3D" id="1.20.1280.290">
    <property type="match status" value="1"/>
</dbReference>
<evidence type="ECO:0000256" key="6">
    <source>
        <dbReference type="ARBA" id="ARBA00022989"/>
    </source>
</evidence>
<feature type="transmembrane region" description="Helical" evidence="9">
    <location>
        <begin position="117"/>
        <end position="137"/>
    </location>
</feature>
<evidence type="ECO:0000256" key="4">
    <source>
        <dbReference type="ARBA" id="ARBA00022692"/>
    </source>
</evidence>
<dbReference type="GO" id="GO:0015184">
    <property type="term" value="F:L-cystine transmembrane transporter activity"/>
    <property type="evidence" value="ECO:0007669"/>
    <property type="project" value="TreeGrafter"/>
</dbReference>
<proteinExistence type="inferred from homology"/>
<dbReference type="SMART" id="SM00679">
    <property type="entry name" value="CTNS"/>
    <property type="match status" value="2"/>
</dbReference>
<feature type="transmembrane region" description="Helical" evidence="9">
    <location>
        <begin position="36"/>
        <end position="61"/>
    </location>
</feature>
<comment type="catalytic activity">
    <reaction evidence="8">
        <text>L-cystine(out) + H(+)(out) = L-cystine(in) + H(+)(in)</text>
        <dbReference type="Rhea" id="RHEA:66172"/>
        <dbReference type="ChEBI" id="CHEBI:15378"/>
        <dbReference type="ChEBI" id="CHEBI:35491"/>
    </reaction>
    <physiologicalReaction direction="left-to-right" evidence="8">
        <dbReference type="Rhea" id="RHEA:66173"/>
    </physiologicalReaction>
</comment>
<dbReference type="PANTHER" id="PTHR13131">
    <property type="entry name" value="CYSTINOSIN"/>
    <property type="match status" value="1"/>
</dbReference>
<gene>
    <name evidence="10" type="ORF">EG68_02116</name>
</gene>
<evidence type="ECO:0000256" key="2">
    <source>
        <dbReference type="ARBA" id="ARBA00006855"/>
    </source>
</evidence>
<feature type="transmembrane region" description="Helical" evidence="9">
    <location>
        <begin position="182"/>
        <end position="202"/>
    </location>
</feature>
<evidence type="ECO:0000313" key="10">
    <source>
        <dbReference type="EMBL" id="KAF7260255.1"/>
    </source>
</evidence>
<evidence type="ECO:0000256" key="3">
    <source>
        <dbReference type="ARBA" id="ARBA00022448"/>
    </source>
</evidence>
<evidence type="ECO:0000256" key="8">
    <source>
        <dbReference type="ARBA" id="ARBA00048473"/>
    </source>
</evidence>